<evidence type="ECO:0000256" key="2">
    <source>
        <dbReference type="ARBA" id="ARBA00022475"/>
    </source>
</evidence>
<dbReference type="GO" id="GO:0006784">
    <property type="term" value="P:heme A biosynthetic process"/>
    <property type="evidence" value="ECO:0007669"/>
    <property type="project" value="InterPro"/>
</dbReference>
<keyword evidence="2" id="KW-1003">Cell membrane</keyword>
<evidence type="ECO:0000256" key="3">
    <source>
        <dbReference type="ARBA" id="ARBA00022692"/>
    </source>
</evidence>
<organism evidence="13">
    <name type="scientific">marine metagenome</name>
    <dbReference type="NCBI Taxonomy" id="408172"/>
    <lineage>
        <taxon>unclassified sequences</taxon>
        <taxon>metagenomes</taxon>
        <taxon>ecological metagenomes</taxon>
    </lineage>
</organism>
<evidence type="ECO:0000256" key="5">
    <source>
        <dbReference type="ARBA" id="ARBA00022989"/>
    </source>
</evidence>
<name>A0A381XMC9_9ZZZZ</name>
<dbReference type="PANTHER" id="PTHR35457:SF1">
    <property type="entry name" value="HEME A SYNTHASE"/>
    <property type="match status" value="1"/>
</dbReference>
<gene>
    <name evidence="13" type="ORF">METZ01_LOCUS118788</name>
</gene>
<evidence type="ECO:0000256" key="1">
    <source>
        <dbReference type="ARBA" id="ARBA00004141"/>
    </source>
</evidence>
<keyword evidence="9 12" id="KW-0472">Membrane</keyword>
<evidence type="ECO:0000256" key="11">
    <source>
        <dbReference type="ARBA" id="ARBA00023444"/>
    </source>
</evidence>
<dbReference type="AlphaFoldDB" id="A0A381XMC9"/>
<feature type="transmembrane region" description="Helical" evidence="12">
    <location>
        <begin position="106"/>
        <end position="124"/>
    </location>
</feature>
<keyword evidence="7" id="KW-0408">Iron</keyword>
<evidence type="ECO:0000256" key="8">
    <source>
        <dbReference type="ARBA" id="ARBA00023133"/>
    </source>
</evidence>
<feature type="transmembrane region" description="Helical" evidence="12">
    <location>
        <begin position="203"/>
        <end position="220"/>
    </location>
</feature>
<feature type="transmembrane region" description="Helical" evidence="12">
    <location>
        <begin position="268"/>
        <end position="290"/>
    </location>
</feature>
<dbReference type="PANTHER" id="PTHR35457">
    <property type="entry name" value="HEME A SYNTHASE"/>
    <property type="match status" value="1"/>
</dbReference>
<evidence type="ECO:0008006" key="14">
    <source>
        <dbReference type="Google" id="ProtNLM"/>
    </source>
</evidence>
<keyword evidence="8" id="KW-0350">Heme biosynthesis</keyword>
<feature type="transmembrane region" description="Helical" evidence="12">
    <location>
        <begin position="136"/>
        <end position="157"/>
    </location>
</feature>
<feature type="transmembrane region" description="Helical" evidence="12">
    <location>
        <begin position="306"/>
        <end position="325"/>
    </location>
</feature>
<evidence type="ECO:0000256" key="9">
    <source>
        <dbReference type="ARBA" id="ARBA00023136"/>
    </source>
</evidence>
<dbReference type="EMBL" id="UINC01015703">
    <property type="protein sequence ID" value="SVA65934.1"/>
    <property type="molecule type" value="Genomic_DNA"/>
</dbReference>
<evidence type="ECO:0000256" key="4">
    <source>
        <dbReference type="ARBA" id="ARBA00022723"/>
    </source>
</evidence>
<dbReference type="GO" id="GO:0016020">
    <property type="term" value="C:membrane"/>
    <property type="evidence" value="ECO:0007669"/>
    <property type="project" value="UniProtKB-SubCell"/>
</dbReference>
<keyword evidence="10" id="KW-1015">Disulfide bond</keyword>
<feature type="transmembrane region" description="Helical" evidence="12">
    <location>
        <begin position="47"/>
        <end position="66"/>
    </location>
</feature>
<keyword evidence="3 12" id="KW-0812">Transmembrane</keyword>
<evidence type="ECO:0000256" key="12">
    <source>
        <dbReference type="SAM" id="Phobius"/>
    </source>
</evidence>
<keyword evidence="4" id="KW-0479">Metal-binding</keyword>
<dbReference type="GO" id="GO:0016491">
    <property type="term" value="F:oxidoreductase activity"/>
    <property type="evidence" value="ECO:0007669"/>
    <property type="project" value="UniProtKB-KW"/>
</dbReference>
<dbReference type="InterPro" id="IPR003780">
    <property type="entry name" value="COX15/CtaA_fam"/>
</dbReference>
<keyword evidence="6" id="KW-0560">Oxidoreductase</keyword>
<protein>
    <recommendedName>
        <fullName evidence="14">Cytochrome oxidase assembly protein</fullName>
    </recommendedName>
</protein>
<comment type="pathway">
    <text evidence="11">Porphyrin-containing compound metabolism.</text>
</comment>
<evidence type="ECO:0000313" key="13">
    <source>
        <dbReference type="EMBL" id="SVA65934.1"/>
    </source>
</evidence>
<reference evidence="13" key="1">
    <citation type="submission" date="2018-05" db="EMBL/GenBank/DDBJ databases">
        <authorList>
            <person name="Lanie J.A."/>
            <person name="Ng W.-L."/>
            <person name="Kazmierczak K.M."/>
            <person name="Andrzejewski T.M."/>
            <person name="Davidsen T.M."/>
            <person name="Wayne K.J."/>
            <person name="Tettelin H."/>
            <person name="Glass J.I."/>
            <person name="Rusch D."/>
            <person name="Podicherti R."/>
            <person name="Tsui H.-C.T."/>
            <person name="Winkler M.E."/>
        </authorList>
    </citation>
    <scope>NUCLEOTIDE SEQUENCE</scope>
</reference>
<evidence type="ECO:0000256" key="10">
    <source>
        <dbReference type="ARBA" id="ARBA00023157"/>
    </source>
</evidence>
<proteinExistence type="predicted"/>
<keyword evidence="5 12" id="KW-1133">Transmembrane helix</keyword>
<sequence>MNLKPRLGGVFYCQYSSKYFKGTCKFQFCTSGKNSKMNFTSNNWLRAFSKLTVLSTLFLIFAGALVKSHEVGLSVPDWPTTYGKQMFAFPISDMVGGIFYEHGHRIVATIVGFFMMVQAIWLGFSYESKWLKKLGYIALGTVIIQGLFGGITVLFFLPPPVSIIHGILAQTFFIMTIVLAYGLSIERKNRIEKECPKGLQKGAIIIGSAIYIQLILGALMRHTGSGMAIPDFPTMGGVWIPTFSDNMIHNINAMLFDLNFDMVSRNQVMIHFIHRFGAAVVTGAIGYYVFRYHSFLQQHQLLNKTLWLMVIIVIVQVTLGVATVLSERSPYIASFHVVTGALLLGLCTLFILRTNPVKWMDWKIR</sequence>
<dbReference type="Pfam" id="PF02628">
    <property type="entry name" value="COX15-CtaA"/>
    <property type="match status" value="1"/>
</dbReference>
<evidence type="ECO:0000256" key="6">
    <source>
        <dbReference type="ARBA" id="ARBA00023002"/>
    </source>
</evidence>
<feature type="transmembrane region" description="Helical" evidence="12">
    <location>
        <begin position="163"/>
        <end position="183"/>
    </location>
</feature>
<dbReference type="GO" id="GO:0046872">
    <property type="term" value="F:metal ion binding"/>
    <property type="evidence" value="ECO:0007669"/>
    <property type="project" value="UniProtKB-KW"/>
</dbReference>
<dbReference type="InterPro" id="IPR050450">
    <property type="entry name" value="COX15/CtaA_HemeA_synthase"/>
</dbReference>
<evidence type="ECO:0000256" key="7">
    <source>
        <dbReference type="ARBA" id="ARBA00023004"/>
    </source>
</evidence>
<comment type="subcellular location">
    <subcellularLocation>
        <location evidence="1">Membrane</location>
        <topology evidence="1">Multi-pass membrane protein</topology>
    </subcellularLocation>
</comment>
<feature type="transmembrane region" description="Helical" evidence="12">
    <location>
        <begin position="331"/>
        <end position="352"/>
    </location>
</feature>
<accession>A0A381XMC9</accession>